<dbReference type="OrthoDB" id="1913335at2759"/>
<evidence type="ECO:0008006" key="4">
    <source>
        <dbReference type="Google" id="ProtNLM"/>
    </source>
</evidence>
<keyword evidence="1" id="KW-0175">Coiled coil</keyword>
<keyword evidence="3" id="KW-1185">Reference proteome</keyword>
<sequence length="358" mass="40607">MFRSKRTFEEYQHLLENEVPEGFNDDEEVLTIDAQGNVSKLRGRISVKVVVGLDAGTRILVPMNKLLQPVKKAGGLFNRFLADIAKRPRFCPLNYSDWRVVPTLYKKRILEFIKKKFVLPSTDSVQDKILSTVGERLRGYKRTLRKKYIQKGTTKEDLYNIPLAESGANEGLVRPREVDDAMWAGFVTLSFSPDVENSAMAIIKKKTGACHFSEETREAEKFAYKKLMGPQPEKGKVTGLGRGVNARDLRKIRCEAEPTAMAKILRKLQTMEDENQKMKDQIASLTSKFGDHSPRHTDSINCGDFHEDSTQDSPFKGCTTPEVPRHDASIRSEYREVIRYLICGGKYLIAKDQIGVQV</sequence>
<dbReference type="Proteomes" id="UP000595140">
    <property type="component" value="Unassembled WGS sequence"/>
</dbReference>
<dbReference type="AlphaFoldDB" id="A0A484LT57"/>
<name>A0A484LT57_9ASTE</name>
<dbReference type="PANTHER" id="PTHR33144">
    <property type="entry name" value="OS10G0409366 PROTEIN-RELATED"/>
    <property type="match status" value="1"/>
</dbReference>
<dbReference type="PANTHER" id="PTHR33144:SF52">
    <property type="match status" value="1"/>
</dbReference>
<proteinExistence type="predicted"/>
<protein>
    <recommendedName>
        <fullName evidence="4">Transposase Tnp1/En/Spm-like domain-containing protein</fullName>
    </recommendedName>
</protein>
<organism evidence="2 3">
    <name type="scientific">Cuscuta campestris</name>
    <dbReference type="NCBI Taxonomy" id="132261"/>
    <lineage>
        <taxon>Eukaryota</taxon>
        <taxon>Viridiplantae</taxon>
        <taxon>Streptophyta</taxon>
        <taxon>Embryophyta</taxon>
        <taxon>Tracheophyta</taxon>
        <taxon>Spermatophyta</taxon>
        <taxon>Magnoliopsida</taxon>
        <taxon>eudicotyledons</taxon>
        <taxon>Gunneridae</taxon>
        <taxon>Pentapetalae</taxon>
        <taxon>asterids</taxon>
        <taxon>lamiids</taxon>
        <taxon>Solanales</taxon>
        <taxon>Convolvulaceae</taxon>
        <taxon>Cuscuteae</taxon>
        <taxon>Cuscuta</taxon>
        <taxon>Cuscuta subgen. Grammica</taxon>
        <taxon>Cuscuta sect. Cleistogrammica</taxon>
    </lineage>
</organism>
<evidence type="ECO:0000313" key="3">
    <source>
        <dbReference type="Proteomes" id="UP000595140"/>
    </source>
</evidence>
<reference evidence="2 3" key="1">
    <citation type="submission" date="2018-04" db="EMBL/GenBank/DDBJ databases">
        <authorList>
            <person name="Vogel A."/>
        </authorList>
    </citation>
    <scope>NUCLEOTIDE SEQUENCE [LARGE SCALE GENOMIC DNA]</scope>
</reference>
<feature type="coiled-coil region" evidence="1">
    <location>
        <begin position="261"/>
        <end position="288"/>
    </location>
</feature>
<evidence type="ECO:0000256" key="1">
    <source>
        <dbReference type="SAM" id="Coils"/>
    </source>
</evidence>
<accession>A0A484LT57</accession>
<evidence type="ECO:0000313" key="2">
    <source>
        <dbReference type="EMBL" id="VFQ79494.1"/>
    </source>
</evidence>
<gene>
    <name evidence="2" type="ORF">CCAM_LOCUS21270</name>
</gene>
<dbReference type="EMBL" id="OOIL02001969">
    <property type="protein sequence ID" value="VFQ79494.1"/>
    <property type="molecule type" value="Genomic_DNA"/>
</dbReference>